<protein>
    <submittedName>
        <fullName evidence="1">Uncharacterized protein</fullName>
    </submittedName>
</protein>
<organism evidence="1 2">
    <name type="scientific">Jiangella asiatica</name>
    <dbReference type="NCBI Taxonomy" id="2530372"/>
    <lineage>
        <taxon>Bacteria</taxon>
        <taxon>Bacillati</taxon>
        <taxon>Actinomycetota</taxon>
        <taxon>Actinomycetes</taxon>
        <taxon>Jiangellales</taxon>
        <taxon>Jiangellaceae</taxon>
        <taxon>Jiangella</taxon>
    </lineage>
</organism>
<dbReference type="EMBL" id="SMKZ01000057">
    <property type="protein sequence ID" value="TDD99982.1"/>
    <property type="molecule type" value="Genomic_DNA"/>
</dbReference>
<name>A0A4R5CQU0_9ACTN</name>
<evidence type="ECO:0000313" key="1">
    <source>
        <dbReference type="EMBL" id="TDD99982.1"/>
    </source>
</evidence>
<dbReference type="Proteomes" id="UP000294739">
    <property type="component" value="Unassembled WGS sequence"/>
</dbReference>
<dbReference type="AlphaFoldDB" id="A0A4R5CQU0"/>
<dbReference type="InParanoid" id="A0A4R5CQU0"/>
<reference evidence="1 2" key="1">
    <citation type="submission" date="2019-03" db="EMBL/GenBank/DDBJ databases">
        <title>Draft genome sequences of novel Actinobacteria.</title>
        <authorList>
            <person name="Sahin N."/>
            <person name="Ay H."/>
            <person name="Saygin H."/>
        </authorList>
    </citation>
    <scope>NUCLEOTIDE SEQUENCE [LARGE SCALE GENOMIC DNA]</scope>
    <source>
        <strain evidence="1 2">5K138</strain>
    </source>
</reference>
<dbReference type="RefSeq" id="WP_131900420.1">
    <property type="nucleotide sequence ID" value="NZ_SMKZ01000057.1"/>
</dbReference>
<dbReference type="OrthoDB" id="3795970at2"/>
<evidence type="ECO:0000313" key="2">
    <source>
        <dbReference type="Proteomes" id="UP000294739"/>
    </source>
</evidence>
<comment type="caution">
    <text evidence="1">The sequence shown here is derived from an EMBL/GenBank/DDBJ whole genome shotgun (WGS) entry which is preliminary data.</text>
</comment>
<gene>
    <name evidence="1" type="ORF">E1269_26940</name>
</gene>
<sequence>MDRAAEPSAGVRRRAVYPAGAFRTFTMTFDETWGDDVRVIGRPGGSARFTSIAELEVYYG</sequence>
<accession>A0A4R5CQU0</accession>
<proteinExistence type="predicted"/>
<keyword evidence="2" id="KW-1185">Reference proteome</keyword>